<proteinExistence type="predicted"/>
<name>A0A3P6SBI4_CYLGO</name>
<evidence type="ECO:0000313" key="1">
    <source>
        <dbReference type="EMBL" id="VDK65100.1"/>
    </source>
</evidence>
<sequence length="81" mass="9157">MLGNLYVWPGQYYAQSLVDFLRPHGQIPANNLYGLLGPFDTTPTREMLPVGGGFYFILQKMEWVQALPYASIFAMIDSIVL</sequence>
<organism evidence="1 2">
    <name type="scientific">Cylicostephanus goldi</name>
    <name type="common">Nematode worm</name>
    <dbReference type="NCBI Taxonomy" id="71465"/>
    <lineage>
        <taxon>Eukaryota</taxon>
        <taxon>Metazoa</taxon>
        <taxon>Ecdysozoa</taxon>
        <taxon>Nematoda</taxon>
        <taxon>Chromadorea</taxon>
        <taxon>Rhabditida</taxon>
        <taxon>Rhabditina</taxon>
        <taxon>Rhabditomorpha</taxon>
        <taxon>Strongyloidea</taxon>
        <taxon>Strongylidae</taxon>
        <taxon>Cylicostephanus</taxon>
    </lineage>
</organism>
<accession>A0A3P6SBI4</accession>
<evidence type="ECO:0000313" key="2">
    <source>
        <dbReference type="Proteomes" id="UP000271889"/>
    </source>
</evidence>
<dbReference type="AlphaFoldDB" id="A0A3P6SBI4"/>
<reference evidence="1 2" key="1">
    <citation type="submission" date="2018-11" db="EMBL/GenBank/DDBJ databases">
        <authorList>
            <consortium name="Pathogen Informatics"/>
        </authorList>
    </citation>
    <scope>NUCLEOTIDE SEQUENCE [LARGE SCALE GENOMIC DNA]</scope>
</reference>
<protein>
    <submittedName>
        <fullName evidence="1">Uncharacterized protein</fullName>
    </submittedName>
</protein>
<dbReference type="Proteomes" id="UP000271889">
    <property type="component" value="Unassembled WGS sequence"/>
</dbReference>
<dbReference type="EMBL" id="UYRV01018754">
    <property type="protein sequence ID" value="VDK65100.1"/>
    <property type="molecule type" value="Genomic_DNA"/>
</dbReference>
<gene>
    <name evidence="1" type="ORF">CGOC_LOCUS5974</name>
</gene>
<keyword evidence="2" id="KW-1185">Reference proteome</keyword>